<accession>A0A917YWI1</accession>
<comment type="caution">
    <text evidence="1">The sequence shown here is derived from an EMBL/GenBank/DDBJ whole genome shotgun (WGS) entry which is preliminary data.</text>
</comment>
<dbReference type="Pfam" id="PF04672">
    <property type="entry name" value="Methyltransf_19"/>
    <property type="match status" value="1"/>
</dbReference>
<dbReference type="CDD" id="cd02440">
    <property type="entry name" value="AdoMet_MTases"/>
    <property type="match status" value="1"/>
</dbReference>
<dbReference type="InterPro" id="IPR029063">
    <property type="entry name" value="SAM-dependent_MTases_sf"/>
</dbReference>
<evidence type="ECO:0000313" key="2">
    <source>
        <dbReference type="Proteomes" id="UP000646523"/>
    </source>
</evidence>
<keyword evidence="2" id="KW-1185">Reference proteome</keyword>
<gene>
    <name evidence="1" type="ORF">GCM10012289_28780</name>
</gene>
<dbReference type="Gene3D" id="3.40.50.150">
    <property type="entry name" value="Vaccinia Virus protein VP39"/>
    <property type="match status" value="1"/>
</dbReference>
<dbReference type="InterPro" id="IPR006764">
    <property type="entry name" value="SAM_dep_MeTrfase_SAV2177_type"/>
</dbReference>
<evidence type="ECO:0008006" key="3">
    <source>
        <dbReference type="Google" id="ProtNLM"/>
    </source>
</evidence>
<name>A0A917YWI1_9ACTN</name>
<dbReference type="EMBL" id="BMNH01000007">
    <property type="protein sequence ID" value="GGO68923.1"/>
    <property type="molecule type" value="Genomic_DNA"/>
</dbReference>
<proteinExistence type="predicted"/>
<evidence type="ECO:0000313" key="1">
    <source>
        <dbReference type="EMBL" id="GGO68923.1"/>
    </source>
</evidence>
<reference evidence="1" key="1">
    <citation type="journal article" date="2014" name="Int. J. Syst. Evol. Microbiol.">
        <title>Complete genome sequence of Corynebacterium casei LMG S-19264T (=DSM 44701T), isolated from a smear-ripened cheese.</title>
        <authorList>
            <consortium name="US DOE Joint Genome Institute (JGI-PGF)"/>
            <person name="Walter F."/>
            <person name="Albersmeier A."/>
            <person name="Kalinowski J."/>
            <person name="Ruckert C."/>
        </authorList>
    </citation>
    <scope>NUCLEOTIDE SEQUENCE</scope>
    <source>
        <strain evidence="1">CGMCC 4.7368</strain>
    </source>
</reference>
<dbReference type="Proteomes" id="UP000646523">
    <property type="component" value="Unassembled WGS sequence"/>
</dbReference>
<reference evidence="1" key="2">
    <citation type="submission" date="2020-09" db="EMBL/GenBank/DDBJ databases">
        <authorList>
            <person name="Sun Q."/>
            <person name="Zhou Y."/>
        </authorList>
    </citation>
    <scope>NUCLEOTIDE SEQUENCE</scope>
    <source>
        <strain evidence="1">CGMCC 4.7368</strain>
    </source>
</reference>
<protein>
    <recommendedName>
        <fullName evidence="3">SAM-dependent methyltransferase</fullName>
    </recommendedName>
</protein>
<dbReference type="SUPFAM" id="SSF53335">
    <property type="entry name" value="S-adenosyl-L-methionine-dependent methyltransferases"/>
    <property type="match status" value="1"/>
</dbReference>
<sequence>MEREPLGFDPHTPNVARLYDYLLGGKDHFPADREAAEQILQVAPELRAAARANRAFLERAVHELARAGVTQFLDLGTGLPTRRSVHELAREVTPGARVVYVDRDPVVLVHARAMPAGEGTAVVYGDLCKPLDILRSPEVSRTLDFSRPVAVLLTAVMHFVSDADDPGRILTTLREAVAPGSALVISHLAGDARAAGDAKIVEVFRRTTSPLSPRGRERVAALFEGWDLVEPGLVWLPQWRPAPADTIGFADSPESSLLLCGMGRKP</sequence>
<dbReference type="AlphaFoldDB" id="A0A917YWI1"/>
<organism evidence="1 2">
    <name type="scientific">Nonomuraea cavernae</name>
    <dbReference type="NCBI Taxonomy" id="2045107"/>
    <lineage>
        <taxon>Bacteria</taxon>
        <taxon>Bacillati</taxon>
        <taxon>Actinomycetota</taxon>
        <taxon>Actinomycetes</taxon>
        <taxon>Streptosporangiales</taxon>
        <taxon>Streptosporangiaceae</taxon>
        <taxon>Nonomuraea</taxon>
    </lineage>
</organism>
<dbReference type="RefSeq" id="WP_189124591.1">
    <property type="nucleotide sequence ID" value="NZ_BMNH01000007.1"/>
</dbReference>
<dbReference type="PIRSF" id="PIRSF017393">
    <property type="entry name" value="MTase_SAV2177"/>
    <property type="match status" value="1"/>
</dbReference>